<protein>
    <recommendedName>
        <fullName evidence="1">N-acetyltransferase domain-containing protein</fullName>
    </recommendedName>
</protein>
<evidence type="ECO:0000313" key="2">
    <source>
        <dbReference type="EMBL" id="GIH76922.1"/>
    </source>
</evidence>
<dbReference type="Pfam" id="PF13302">
    <property type="entry name" value="Acetyltransf_3"/>
    <property type="match status" value="2"/>
</dbReference>
<sequence length="372" mass="39634">MFPRETVPAGPVVLRELTAGDADAIVRACADPEIVRFLPALPVPYTRDDAFAFLKSSEREWEAGGATFAVADPGTGAWLGNVGLKPPGPRGGVEIGYLIAPWARGRGAATAAARALTEWAFAHGTHRVELLAEVENLASQRVALAAGFAHEGMRRGDHPMRDGSRGDLVSFARLRADSGERVRPYLPPLPGGSLSDGVVRLTPLTAADAADRLALESLPDVMEHHVPPEVPDPAENETFCREAGMRWLAGSRAELVIRDAAGGAFAGSIQLAMILPPLGQAMTGYSLRPEFRGRGFATRAVNLLVEWAFTHTGLARIVAGTDPGNTASHRVLERAGFTRDAVLHGFLPGPGGVRRDDLQWYRLRPGGGQPGF</sequence>
<dbReference type="AlphaFoldDB" id="A0A8J3W5L9"/>
<dbReference type="PROSITE" id="PS51186">
    <property type="entry name" value="GNAT"/>
    <property type="match status" value="2"/>
</dbReference>
<dbReference type="GO" id="GO:0008999">
    <property type="term" value="F:protein-N-terminal-alanine acetyltransferase activity"/>
    <property type="evidence" value="ECO:0007669"/>
    <property type="project" value="TreeGrafter"/>
</dbReference>
<dbReference type="InterPro" id="IPR051908">
    <property type="entry name" value="Ribosomal_N-acetyltransferase"/>
</dbReference>
<dbReference type="Gene3D" id="3.40.630.30">
    <property type="match status" value="2"/>
</dbReference>
<evidence type="ECO:0000313" key="3">
    <source>
        <dbReference type="Proteomes" id="UP000616724"/>
    </source>
</evidence>
<gene>
    <name evidence="2" type="ORF">Plo01_33510</name>
</gene>
<organism evidence="2 3">
    <name type="scientific">Planobispora longispora</name>
    <dbReference type="NCBI Taxonomy" id="28887"/>
    <lineage>
        <taxon>Bacteria</taxon>
        <taxon>Bacillati</taxon>
        <taxon>Actinomycetota</taxon>
        <taxon>Actinomycetes</taxon>
        <taxon>Streptosporangiales</taxon>
        <taxon>Streptosporangiaceae</taxon>
        <taxon>Planobispora</taxon>
    </lineage>
</organism>
<dbReference type="InterPro" id="IPR016181">
    <property type="entry name" value="Acyl_CoA_acyltransferase"/>
</dbReference>
<reference evidence="2 3" key="1">
    <citation type="submission" date="2021-01" db="EMBL/GenBank/DDBJ databases">
        <title>Whole genome shotgun sequence of Planobispora longispora NBRC 13918.</title>
        <authorList>
            <person name="Komaki H."/>
            <person name="Tamura T."/>
        </authorList>
    </citation>
    <scope>NUCLEOTIDE SEQUENCE [LARGE SCALE GENOMIC DNA]</scope>
    <source>
        <strain evidence="2 3">NBRC 13918</strain>
    </source>
</reference>
<name>A0A8J3W5L9_9ACTN</name>
<proteinExistence type="predicted"/>
<dbReference type="RefSeq" id="WP_203891491.1">
    <property type="nucleotide sequence ID" value="NZ_BOOH01000023.1"/>
</dbReference>
<dbReference type="GO" id="GO:0005737">
    <property type="term" value="C:cytoplasm"/>
    <property type="evidence" value="ECO:0007669"/>
    <property type="project" value="TreeGrafter"/>
</dbReference>
<dbReference type="SUPFAM" id="SSF55729">
    <property type="entry name" value="Acyl-CoA N-acyltransferases (Nat)"/>
    <property type="match status" value="2"/>
</dbReference>
<feature type="domain" description="N-acetyltransferase" evidence="1">
    <location>
        <begin position="12"/>
        <end position="175"/>
    </location>
</feature>
<evidence type="ECO:0000259" key="1">
    <source>
        <dbReference type="PROSITE" id="PS51186"/>
    </source>
</evidence>
<feature type="domain" description="N-acetyltransferase" evidence="1">
    <location>
        <begin position="199"/>
        <end position="365"/>
    </location>
</feature>
<dbReference type="Proteomes" id="UP000616724">
    <property type="component" value="Unassembled WGS sequence"/>
</dbReference>
<accession>A0A8J3W5L9</accession>
<dbReference type="GO" id="GO:1990189">
    <property type="term" value="F:protein N-terminal-serine acetyltransferase activity"/>
    <property type="evidence" value="ECO:0007669"/>
    <property type="project" value="TreeGrafter"/>
</dbReference>
<dbReference type="EMBL" id="BOOH01000023">
    <property type="protein sequence ID" value="GIH76922.1"/>
    <property type="molecule type" value="Genomic_DNA"/>
</dbReference>
<keyword evidence="3" id="KW-1185">Reference proteome</keyword>
<dbReference type="InterPro" id="IPR000182">
    <property type="entry name" value="GNAT_dom"/>
</dbReference>
<dbReference type="PANTHER" id="PTHR43441:SF10">
    <property type="entry name" value="ACETYLTRANSFERASE"/>
    <property type="match status" value="1"/>
</dbReference>
<dbReference type="PANTHER" id="PTHR43441">
    <property type="entry name" value="RIBOSOMAL-PROTEIN-SERINE ACETYLTRANSFERASE"/>
    <property type="match status" value="1"/>
</dbReference>
<comment type="caution">
    <text evidence="2">The sequence shown here is derived from an EMBL/GenBank/DDBJ whole genome shotgun (WGS) entry which is preliminary data.</text>
</comment>